<dbReference type="Proteomes" id="UP000320314">
    <property type="component" value="Unassembled WGS sequence"/>
</dbReference>
<dbReference type="SUPFAM" id="SSF53850">
    <property type="entry name" value="Periplasmic binding protein-like II"/>
    <property type="match status" value="1"/>
</dbReference>
<dbReference type="InterPro" id="IPR001320">
    <property type="entry name" value="Iontro_rcpt_C"/>
</dbReference>
<keyword evidence="8" id="KW-0325">Glycoprotein</keyword>
<keyword evidence="2" id="KW-0813">Transport</keyword>
<proteinExistence type="predicted"/>
<evidence type="ECO:0000256" key="10">
    <source>
        <dbReference type="SAM" id="Phobius"/>
    </source>
</evidence>
<dbReference type="Gene3D" id="1.10.287.70">
    <property type="match status" value="1"/>
</dbReference>
<dbReference type="SUPFAM" id="SSF81324">
    <property type="entry name" value="Voltage-gated potassium channels"/>
    <property type="match status" value="1"/>
</dbReference>
<dbReference type="GO" id="GO:0015276">
    <property type="term" value="F:ligand-gated monoatomic ion channel activity"/>
    <property type="evidence" value="ECO:0007669"/>
    <property type="project" value="InterPro"/>
</dbReference>
<dbReference type="PANTHER" id="PTHR18966">
    <property type="entry name" value="IONOTROPIC GLUTAMATE RECEPTOR"/>
    <property type="match status" value="1"/>
</dbReference>
<gene>
    <name evidence="13" type="ORF">FJU11_03735</name>
</gene>
<dbReference type="AlphaFoldDB" id="A0A506UCR0"/>
<dbReference type="GO" id="GO:0016020">
    <property type="term" value="C:membrane"/>
    <property type="evidence" value="ECO:0007669"/>
    <property type="project" value="UniProtKB-SubCell"/>
</dbReference>
<dbReference type="InterPro" id="IPR001638">
    <property type="entry name" value="Solute-binding_3/MltF_N"/>
</dbReference>
<evidence type="ECO:0000259" key="12">
    <source>
        <dbReference type="SMART" id="SM00079"/>
    </source>
</evidence>
<dbReference type="Pfam" id="PF00497">
    <property type="entry name" value="SBP_bac_3"/>
    <property type="match status" value="1"/>
</dbReference>
<protein>
    <submittedName>
        <fullName evidence="13">Transporter substrate-binding domain-containing protein</fullName>
    </submittedName>
</protein>
<dbReference type="EMBL" id="VHLH01000004">
    <property type="protein sequence ID" value="TPW31388.1"/>
    <property type="molecule type" value="Genomic_DNA"/>
</dbReference>
<dbReference type="PRINTS" id="PR00169">
    <property type="entry name" value="KCHANNEL"/>
</dbReference>
<name>A0A506UCR0_9HYPH</name>
<dbReference type="SMART" id="SM00062">
    <property type="entry name" value="PBPb"/>
    <property type="match status" value="1"/>
</dbReference>
<evidence type="ECO:0000256" key="4">
    <source>
        <dbReference type="ARBA" id="ARBA00022989"/>
    </source>
</evidence>
<feature type="transmembrane region" description="Helical" evidence="10">
    <location>
        <begin position="110"/>
        <end position="131"/>
    </location>
</feature>
<evidence type="ECO:0000256" key="7">
    <source>
        <dbReference type="ARBA" id="ARBA00023170"/>
    </source>
</evidence>
<feature type="domain" description="Solute-binding protein family 3/N-terminal" evidence="11">
    <location>
        <begin position="2"/>
        <end position="329"/>
    </location>
</feature>
<keyword evidence="14" id="KW-1185">Reference proteome</keyword>
<organism evidence="13 14">
    <name type="scientific">Pararhizobium mangrovi</name>
    <dbReference type="NCBI Taxonomy" id="2590452"/>
    <lineage>
        <taxon>Bacteria</taxon>
        <taxon>Pseudomonadati</taxon>
        <taxon>Pseudomonadota</taxon>
        <taxon>Alphaproteobacteria</taxon>
        <taxon>Hyphomicrobiales</taxon>
        <taxon>Rhizobiaceae</taxon>
        <taxon>Rhizobium/Agrobacterium group</taxon>
        <taxon>Pararhizobium</taxon>
    </lineage>
</organism>
<keyword evidence="6 10" id="KW-0472">Membrane</keyword>
<evidence type="ECO:0000313" key="13">
    <source>
        <dbReference type="EMBL" id="TPW31388.1"/>
    </source>
</evidence>
<evidence type="ECO:0000256" key="9">
    <source>
        <dbReference type="ARBA" id="ARBA00023303"/>
    </source>
</evidence>
<keyword evidence="3 10" id="KW-0812">Transmembrane</keyword>
<keyword evidence="7" id="KW-0675">Receptor</keyword>
<keyword evidence="5" id="KW-0406">Ion transport</keyword>
<dbReference type="OrthoDB" id="9799090at2"/>
<keyword evidence="9" id="KW-0407">Ion channel</keyword>
<evidence type="ECO:0000313" key="14">
    <source>
        <dbReference type="Proteomes" id="UP000320314"/>
    </source>
</evidence>
<accession>A0A506UCR0</accession>
<evidence type="ECO:0000256" key="8">
    <source>
        <dbReference type="ARBA" id="ARBA00023180"/>
    </source>
</evidence>
<dbReference type="Gene3D" id="3.40.190.10">
    <property type="entry name" value="Periplasmic binding protein-like II"/>
    <property type="match status" value="2"/>
</dbReference>
<evidence type="ECO:0000256" key="1">
    <source>
        <dbReference type="ARBA" id="ARBA00004141"/>
    </source>
</evidence>
<reference evidence="13 14" key="1">
    <citation type="submission" date="2019-06" db="EMBL/GenBank/DDBJ databases">
        <authorList>
            <person name="Li M."/>
        </authorList>
    </citation>
    <scope>NUCLEOTIDE SEQUENCE [LARGE SCALE GENOMIC DNA]</scope>
    <source>
        <strain evidence="13 14">BGMRC6574</strain>
    </source>
</reference>
<feature type="domain" description="Ionotropic glutamate receptor C-terminal" evidence="12">
    <location>
        <begin position="1"/>
        <end position="328"/>
    </location>
</feature>
<dbReference type="SMART" id="SM00079">
    <property type="entry name" value="PBPe"/>
    <property type="match status" value="1"/>
</dbReference>
<dbReference type="InterPro" id="IPR015683">
    <property type="entry name" value="Ionotropic_Glu_rcpt"/>
</dbReference>
<evidence type="ECO:0000259" key="11">
    <source>
        <dbReference type="SMART" id="SM00062"/>
    </source>
</evidence>
<feature type="transmembrane region" description="Helical" evidence="10">
    <location>
        <begin position="176"/>
        <end position="200"/>
    </location>
</feature>
<evidence type="ECO:0000256" key="5">
    <source>
        <dbReference type="ARBA" id="ARBA00023065"/>
    </source>
</evidence>
<comment type="caution">
    <text evidence="13">The sequence shown here is derived from an EMBL/GenBank/DDBJ whole genome shotgun (WGS) entry which is preliminary data.</text>
</comment>
<dbReference type="Pfam" id="PF00060">
    <property type="entry name" value="Lig_chan"/>
    <property type="match status" value="1"/>
</dbReference>
<comment type="subcellular location">
    <subcellularLocation>
        <location evidence="1">Membrane</location>
        <topology evidence="1">Multi-pass membrane protein</topology>
    </subcellularLocation>
</comment>
<keyword evidence="4 10" id="KW-1133">Transmembrane helix</keyword>
<evidence type="ECO:0000256" key="2">
    <source>
        <dbReference type="ARBA" id="ARBA00022448"/>
    </source>
</evidence>
<sequence>MIVATRDAPPFAFQDANGNWEGISVELWKRIAERMNLTYRFQKTTKLSDMIDGVADGRFGASVAAMTITPEREAKIDFTHPFYTTGFGIAVHREGAGWFRIMLSIFSWQFLQAIAALAAVLLLVGLLTWLFERGRNRDEFGGPWWRGLASGFWFSAVTMTTVGYGDKAPRSIGGRFVALVWMFAAIIIISTFTGMIASAITTTRLSGLVQGPDDLARAKTGTVGDSASAGWLANQHIGFTRFDSVQAGLDALSNRDIDAFVYDKPLLRYRVNTDTKGAITVLPGTFGRQDYGIVLPQGSRLRERINENLLEIIQSGVWRDIQYRYLGNPVEQ</sequence>
<evidence type="ECO:0000256" key="6">
    <source>
        <dbReference type="ARBA" id="ARBA00023136"/>
    </source>
</evidence>
<evidence type="ECO:0000256" key="3">
    <source>
        <dbReference type="ARBA" id="ARBA00022692"/>
    </source>
</evidence>
<feature type="transmembrane region" description="Helical" evidence="10">
    <location>
        <begin position="143"/>
        <end position="164"/>
    </location>
</feature>